<protein>
    <submittedName>
        <fullName evidence="2">Uncharacterized protein</fullName>
    </submittedName>
</protein>
<dbReference type="Gene3D" id="3.80.10.10">
    <property type="entry name" value="Ribonuclease Inhibitor"/>
    <property type="match status" value="1"/>
</dbReference>
<dbReference type="Proteomes" id="UP000002640">
    <property type="component" value="Unassembled WGS sequence"/>
</dbReference>
<organism evidence="2 3">
    <name type="scientific">Phytophthora sojae (strain P6497)</name>
    <name type="common">Soybean stem and root rot agent</name>
    <name type="synonym">Phytophthora megasperma f. sp. glycines</name>
    <dbReference type="NCBI Taxonomy" id="1094619"/>
    <lineage>
        <taxon>Eukaryota</taxon>
        <taxon>Sar</taxon>
        <taxon>Stramenopiles</taxon>
        <taxon>Oomycota</taxon>
        <taxon>Peronosporomycetes</taxon>
        <taxon>Peronosporales</taxon>
        <taxon>Peronosporaceae</taxon>
        <taxon>Phytophthora</taxon>
    </lineage>
</organism>
<keyword evidence="1" id="KW-0472">Membrane</keyword>
<dbReference type="KEGG" id="psoj:PHYSODRAFT_510752"/>
<dbReference type="SUPFAM" id="SSF52058">
    <property type="entry name" value="L domain-like"/>
    <property type="match status" value="1"/>
</dbReference>
<keyword evidence="1" id="KW-1133">Transmembrane helix</keyword>
<evidence type="ECO:0000313" key="3">
    <source>
        <dbReference type="Proteomes" id="UP000002640"/>
    </source>
</evidence>
<sequence length="660" mass="73666">MTMLYFFMENPLMAYYTNLLALPEHRYFRLFGTLVGILGPLHGLQLVLHLLWSIKARSPAVFPRAAMVDRVIKSFSGLKKAKTQPIESRSSRSRTSLSSITSFTAAGLKEVLSVEGSHFELVFVVRKAVEASAQIVQCSHFSALIGRVWINQVYTAMAVANCWVTPLLDYIMLTSKKREVIQASDSHIIREYVPMSIRGRILSVVVDTLLTMMACLILPLTIFVPYARVFDYGWYGFPMEMLYGDVAFPNLIRENQALFALNFVDGVTKIIPHLSILLAMASISLLLELYPPKRMKSKARASVSVATSAAVRGKSTIKSLSTILRRGKPSWRVAGMTFFRRVVTPMAFVAAGALALGLHLHAAYLASTADADTMKMCLQGLRPWFSVNVSCSVLEYNCYNHNVPYPVNDILERLQSDAVTAIVFEHCPEFRMPASIRRFSNMLGLELWNVSIVEWGADTALNADLHPDMIYLIMVYTNMTAMPQGLLTAPLPPLLADIEISITNLTLIPDELADAWSNVRLVYLEHAPLKEFPTALFEIPSLSVSLLDDGLETVPEDLFTTISLLDEYLEVCFSYNPIKSLPSSIREGMLISYLSIDHTNLTELPAWTDSVGQWIELGGSPICNNTEVQLSAITNSFDYGLGPFIAGKYPIWLVEQYRLI</sequence>
<reference evidence="2 3" key="1">
    <citation type="journal article" date="2006" name="Science">
        <title>Phytophthora genome sequences uncover evolutionary origins and mechanisms of pathogenesis.</title>
        <authorList>
            <person name="Tyler B.M."/>
            <person name="Tripathy S."/>
            <person name="Zhang X."/>
            <person name="Dehal P."/>
            <person name="Jiang R.H."/>
            <person name="Aerts A."/>
            <person name="Arredondo F.D."/>
            <person name="Baxter L."/>
            <person name="Bensasson D."/>
            <person name="Beynon J.L."/>
            <person name="Chapman J."/>
            <person name="Damasceno C.M."/>
            <person name="Dorrance A.E."/>
            <person name="Dou D."/>
            <person name="Dickerman A.W."/>
            <person name="Dubchak I.L."/>
            <person name="Garbelotto M."/>
            <person name="Gijzen M."/>
            <person name="Gordon S.G."/>
            <person name="Govers F."/>
            <person name="Grunwald N.J."/>
            <person name="Huang W."/>
            <person name="Ivors K.L."/>
            <person name="Jones R.W."/>
            <person name="Kamoun S."/>
            <person name="Krampis K."/>
            <person name="Lamour K.H."/>
            <person name="Lee M.K."/>
            <person name="McDonald W.H."/>
            <person name="Medina M."/>
            <person name="Meijer H.J."/>
            <person name="Nordberg E.K."/>
            <person name="Maclean D.J."/>
            <person name="Ospina-Giraldo M.D."/>
            <person name="Morris P.F."/>
            <person name="Phuntumart V."/>
            <person name="Putnam N.H."/>
            <person name="Rash S."/>
            <person name="Rose J.K."/>
            <person name="Sakihama Y."/>
            <person name="Salamov A.A."/>
            <person name="Savidor A."/>
            <person name="Scheuring C.F."/>
            <person name="Smith B.M."/>
            <person name="Sobral B.W."/>
            <person name="Terry A."/>
            <person name="Torto-Alalibo T.A."/>
            <person name="Win J."/>
            <person name="Xu Z."/>
            <person name="Zhang H."/>
            <person name="Grigoriev I.V."/>
            <person name="Rokhsar D.S."/>
            <person name="Boore J.L."/>
        </authorList>
    </citation>
    <scope>NUCLEOTIDE SEQUENCE [LARGE SCALE GENOMIC DNA]</scope>
    <source>
        <strain evidence="2 3">P6497</strain>
    </source>
</reference>
<dbReference type="OMA" id="VWINQVY"/>
<dbReference type="InParanoid" id="G4ZSR8"/>
<feature type="transmembrane region" description="Helical" evidence="1">
    <location>
        <begin position="27"/>
        <end position="52"/>
    </location>
</feature>
<feature type="transmembrane region" description="Helical" evidence="1">
    <location>
        <begin position="270"/>
        <end position="290"/>
    </location>
</feature>
<dbReference type="InterPro" id="IPR032675">
    <property type="entry name" value="LRR_dom_sf"/>
</dbReference>
<accession>G4ZSR8</accession>
<keyword evidence="1" id="KW-0812">Transmembrane</keyword>
<feature type="transmembrane region" description="Helical" evidence="1">
    <location>
        <begin position="204"/>
        <end position="227"/>
    </location>
</feature>
<keyword evidence="3" id="KW-1185">Reference proteome</keyword>
<gene>
    <name evidence="2" type="ORF">PHYSODRAFT_510752</name>
</gene>
<evidence type="ECO:0000256" key="1">
    <source>
        <dbReference type="SAM" id="Phobius"/>
    </source>
</evidence>
<dbReference type="EMBL" id="JH159156">
    <property type="protein sequence ID" value="EGZ12789.1"/>
    <property type="molecule type" value="Genomic_DNA"/>
</dbReference>
<proteinExistence type="predicted"/>
<feature type="transmembrane region" description="Helical" evidence="1">
    <location>
        <begin position="342"/>
        <end position="366"/>
    </location>
</feature>
<name>G4ZSR8_PHYSP</name>
<dbReference type="AlphaFoldDB" id="G4ZSR8"/>
<dbReference type="SMR" id="G4ZSR8"/>
<dbReference type="GeneID" id="20659154"/>
<evidence type="ECO:0000313" key="2">
    <source>
        <dbReference type="EMBL" id="EGZ12789.1"/>
    </source>
</evidence>
<dbReference type="RefSeq" id="XP_009530218.1">
    <property type="nucleotide sequence ID" value="XM_009531923.1"/>
</dbReference>